<keyword evidence="2" id="KW-1185">Reference proteome</keyword>
<dbReference type="RefSeq" id="WP_015237180.1">
    <property type="nucleotide sequence ID" value="NC_019793.1"/>
</dbReference>
<dbReference type="HOGENOM" id="CLU_155302_0_0_0"/>
<dbReference type="SUPFAM" id="SSF50324">
    <property type="entry name" value="Inorganic pyrophosphatase"/>
    <property type="match status" value="1"/>
</dbReference>
<gene>
    <name evidence="1" type="ordered locus">Deipe_3449</name>
</gene>
<dbReference type="STRING" id="937777.Deipe_3449"/>
<evidence type="ECO:0000313" key="2">
    <source>
        <dbReference type="Proteomes" id="UP000010467"/>
    </source>
</evidence>
<reference evidence="2" key="1">
    <citation type="submission" date="2012-03" db="EMBL/GenBank/DDBJ databases">
        <title>Complete sequence of chromosome of Deinococcus peraridilitoris DSM 19664.</title>
        <authorList>
            <person name="Lucas S."/>
            <person name="Copeland A."/>
            <person name="Lapidus A."/>
            <person name="Glavina del Rio T."/>
            <person name="Dalin E."/>
            <person name="Tice H."/>
            <person name="Bruce D."/>
            <person name="Goodwin L."/>
            <person name="Pitluck S."/>
            <person name="Peters L."/>
            <person name="Mikhailova N."/>
            <person name="Lu M."/>
            <person name="Kyrpides N."/>
            <person name="Mavromatis K."/>
            <person name="Ivanova N."/>
            <person name="Brettin T."/>
            <person name="Detter J.C."/>
            <person name="Han C."/>
            <person name="Larimer F."/>
            <person name="Land M."/>
            <person name="Hauser L."/>
            <person name="Markowitz V."/>
            <person name="Cheng J.-F."/>
            <person name="Hugenholtz P."/>
            <person name="Woyke T."/>
            <person name="Wu D."/>
            <person name="Pukall R."/>
            <person name="Steenblock K."/>
            <person name="Brambilla E."/>
            <person name="Klenk H.-P."/>
            <person name="Eisen J.A."/>
        </authorList>
    </citation>
    <scope>NUCLEOTIDE SEQUENCE [LARGE SCALE GENOMIC DNA]</scope>
    <source>
        <strain evidence="2">DSM 19664 / LMG 22246 / CIP 109416 / KR-200</strain>
    </source>
</reference>
<dbReference type="GO" id="GO:0004427">
    <property type="term" value="F:inorganic diphosphate phosphatase activity"/>
    <property type="evidence" value="ECO:0007669"/>
    <property type="project" value="InterPro"/>
</dbReference>
<accession>L0A6R6</accession>
<organism evidence="1 2">
    <name type="scientific">Deinococcus peraridilitoris (strain DSM 19664 / LMG 22246 / CIP 109416 / KR-200)</name>
    <dbReference type="NCBI Taxonomy" id="937777"/>
    <lineage>
        <taxon>Bacteria</taxon>
        <taxon>Thermotogati</taxon>
        <taxon>Deinococcota</taxon>
        <taxon>Deinococci</taxon>
        <taxon>Deinococcales</taxon>
        <taxon>Deinococcaceae</taxon>
        <taxon>Deinococcus</taxon>
    </lineage>
</organism>
<dbReference type="GO" id="GO:0005737">
    <property type="term" value="C:cytoplasm"/>
    <property type="evidence" value="ECO:0007669"/>
    <property type="project" value="InterPro"/>
</dbReference>
<dbReference type="GO" id="GO:0006796">
    <property type="term" value="P:phosphate-containing compound metabolic process"/>
    <property type="evidence" value="ECO:0007669"/>
    <property type="project" value="InterPro"/>
</dbReference>
<dbReference type="Gene3D" id="3.90.80.10">
    <property type="entry name" value="Inorganic pyrophosphatase"/>
    <property type="match status" value="1"/>
</dbReference>
<dbReference type="Proteomes" id="UP000010467">
    <property type="component" value="Chromosome"/>
</dbReference>
<dbReference type="GO" id="GO:0000287">
    <property type="term" value="F:magnesium ion binding"/>
    <property type="evidence" value="ECO:0007669"/>
    <property type="project" value="InterPro"/>
</dbReference>
<name>L0A6R6_DEIPD</name>
<evidence type="ECO:0000313" key="1">
    <source>
        <dbReference type="EMBL" id="AFZ68882.1"/>
    </source>
</evidence>
<dbReference type="KEGG" id="dpd:Deipe_3449"/>
<dbReference type="EMBL" id="CP003382">
    <property type="protein sequence ID" value="AFZ68882.1"/>
    <property type="molecule type" value="Genomic_DNA"/>
</dbReference>
<dbReference type="PATRIC" id="fig|937777.3.peg.3462"/>
<protein>
    <submittedName>
        <fullName evidence="1">Inorganic pyrophosphatase</fullName>
    </submittedName>
</protein>
<sequence>MISGQAGALQGVRGVVEWRLGERRRFIWRQTESGAAVEFYREEPLPAPVNYGCLPGTRNPADEAEIDAVWLGPARKVGESTFLPPGGLLWLSDGDHKVIFGDPGSVAEGSMGSIQALLDWFPASRGARVRSAEAAWAWLRSLRP</sequence>
<proteinExistence type="predicted"/>
<dbReference type="InterPro" id="IPR036649">
    <property type="entry name" value="Pyrophosphatase_sf"/>
</dbReference>
<dbReference type="eggNOG" id="COG0221">
    <property type="taxonomic scope" value="Bacteria"/>
</dbReference>
<dbReference type="AlphaFoldDB" id="L0A6R6"/>